<reference evidence="6 7" key="2">
    <citation type="submission" date="2024-08" db="EMBL/GenBank/DDBJ databases">
        <title>Phylogenomic analyses of a clade within the roseobacter group suggest taxonomic reassignments of species of the genera Aestuariivita, Citreicella, Loktanella, Nautella, Pelagibaca, Ruegeria, Thalassobius, Thiobacimonas and Tropicibacter, and the proposal o.</title>
        <authorList>
            <person name="Jeon C.O."/>
        </authorList>
    </citation>
    <scope>NUCLEOTIDE SEQUENCE [LARGE SCALE GENOMIC DNA]</scope>
    <source>
        <strain evidence="6 7">SS1-5</strain>
    </source>
</reference>
<dbReference type="InterPro" id="IPR036249">
    <property type="entry name" value="Thioredoxin-like_sf"/>
</dbReference>
<dbReference type="KEGG" id="yrh:AABB31_22690"/>
<dbReference type="EMBL" id="CP151767">
    <property type="protein sequence ID" value="WZU67682.1"/>
    <property type="molecule type" value="Genomic_DNA"/>
</dbReference>
<keyword evidence="7" id="KW-1185">Reference proteome</keyword>
<dbReference type="PROSITE" id="PS50404">
    <property type="entry name" value="GST_NTER"/>
    <property type="match status" value="1"/>
</dbReference>
<feature type="domain" description="GST C-terminal" evidence="5">
    <location>
        <begin position="86"/>
        <end position="209"/>
    </location>
</feature>
<dbReference type="InterPro" id="IPR036282">
    <property type="entry name" value="Glutathione-S-Trfase_C_sf"/>
</dbReference>
<dbReference type="SFLD" id="SFLDS00019">
    <property type="entry name" value="Glutathione_Transferase_(cytos"/>
    <property type="match status" value="1"/>
</dbReference>
<dbReference type="PANTHER" id="PTHR44051:SF2">
    <property type="entry name" value="HYPOTHETICAL GLUTATHIONE S-TRANSFERASE LIKE PROTEIN"/>
    <property type="match status" value="1"/>
</dbReference>
<name>A0AAN0NIV7_9RHOB</name>
<evidence type="ECO:0000256" key="1">
    <source>
        <dbReference type="ARBA" id="ARBA00007409"/>
    </source>
</evidence>
<dbReference type="PROSITE" id="PS50405">
    <property type="entry name" value="GST_CTER"/>
    <property type="match status" value="1"/>
</dbReference>
<dbReference type="SFLD" id="SFLDG00358">
    <property type="entry name" value="Main_(cytGST)"/>
    <property type="match status" value="1"/>
</dbReference>
<accession>A0AAN0NIV7</accession>
<comment type="similarity">
    <text evidence="1 3">Belongs to the GST superfamily.</text>
</comment>
<dbReference type="Gene3D" id="3.40.30.10">
    <property type="entry name" value="Glutaredoxin"/>
    <property type="match status" value="1"/>
</dbReference>
<evidence type="ECO:0000256" key="3">
    <source>
        <dbReference type="RuleBase" id="RU003494"/>
    </source>
</evidence>
<organism evidence="6 7">
    <name type="scientific">Yoonia rhodophyticola</name>
    <dbReference type="NCBI Taxonomy" id="3137370"/>
    <lineage>
        <taxon>Bacteria</taxon>
        <taxon>Pseudomonadati</taxon>
        <taxon>Pseudomonadota</taxon>
        <taxon>Alphaproteobacteria</taxon>
        <taxon>Rhodobacterales</taxon>
        <taxon>Paracoccaceae</taxon>
        <taxon>Yoonia</taxon>
    </lineage>
</organism>
<dbReference type="InterPro" id="IPR040079">
    <property type="entry name" value="Glutathione_S-Trfase"/>
</dbReference>
<dbReference type="SUPFAM" id="SSF47616">
    <property type="entry name" value="GST C-terminal domain-like"/>
    <property type="match status" value="1"/>
</dbReference>
<proteinExistence type="inferred from homology"/>
<reference evidence="7" key="1">
    <citation type="submission" date="2024-04" db="EMBL/GenBank/DDBJ databases">
        <title>Phylogenomic analyses of a clade within the roseobacter group suggest taxonomic reassignments of species of the genera Aestuariivita, Citreicella, Loktanella, Nautella, Pelagibaca, Ruegeria, Thalassobius, Thiobacimonas and Tropicibacter, and the proposal o.</title>
        <authorList>
            <person name="Jeon C.O."/>
        </authorList>
    </citation>
    <scope>NUCLEOTIDE SEQUENCE [LARGE SCALE GENOMIC DNA]</scope>
    <source>
        <strain evidence="7">SS1-5</strain>
    </source>
</reference>
<dbReference type="CDD" id="cd03056">
    <property type="entry name" value="GST_N_4"/>
    <property type="match status" value="1"/>
</dbReference>
<dbReference type="GO" id="GO:0016740">
    <property type="term" value="F:transferase activity"/>
    <property type="evidence" value="ECO:0007669"/>
    <property type="project" value="UniProtKB-KW"/>
</dbReference>
<dbReference type="Gene3D" id="1.20.1050.10">
    <property type="match status" value="1"/>
</dbReference>
<keyword evidence="2" id="KW-0808">Transferase</keyword>
<dbReference type="Pfam" id="PF00043">
    <property type="entry name" value="GST_C"/>
    <property type="match status" value="1"/>
</dbReference>
<evidence type="ECO:0000259" key="4">
    <source>
        <dbReference type="PROSITE" id="PS50404"/>
    </source>
</evidence>
<dbReference type="AlphaFoldDB" id="A0AAN0NIV7"/>
<dbReference type="RefSeq" id="WP_342076992.1">
    <property type="nucleotide sequence ID" value="NZ_CP151767.2"/>
</dbReference>
<dbReference type="InterPro" id="IPR004045">
    <property type="entry name" value="Glutathione_S-Trfase_N"/>
</dbReference>
<dbReference type="InterPro" id="IPR004046">
    <property type="entry name" value="GST_C"/>
</dbReference>
<dbReference type="Pfam" id="PF02798">
    <property type="entry name" value="GST_N"/>
    <property type="match status" value="1"/>
</dbReference>
<dbReference type="PANTHER" id="PTHR44051">
    <property type="entry name" value="GLUTATHIONE S-TRANSFERASE-RELATED"/>
    <property type="match status" value="1"/>
</dbReference>
<evidence type="ECO:0000313" key="6">
    <source>
        <dbReference type="EMBL" id="WZU67682.1"/>
    </source>
</evidence>
<gene>
    <name evidence="6" type="ORF">AABB31_22690</name>
</gene>
<sequence length="209" mass="22702">MKLYGHPLSGNAHRALTLLSILGVDHESIVVNLPAGEHKQPDFLAMNPLGQVPVLVDGDVTLRDSTAILIYLARKFDTANYWLPTDAKGNAQVQEWLSTAVNEIMQGPFVVRAIKMFGAPADLDAAKAKSDALFTDLFEPHLTGRDWLVGDHATLADLACYSYIARITDGDYALDAYPAINAWLARVEAIDGFAPMVVGADFFASLKSE</sequence>
<feature type="domain" description="GST N-terminal" evidence="4">
    <location>
        <begin position="1"/>
        <end position="80"/>
    </location>
</feature>
<dbReference type="Proteomes" id="UP001470809">
    <property type="component" value="Chromosome"/>
</dbReference>
<dbReference type="FunFam" id="3.40.30.10:FF:000039">
    <property type="entry name" value="Glutathione S-transferase domain"/>
    <property type="match status" value="1"/>
</dbReference>
<dbReference type="SUPFAM" id="SSF52833">
    <property type="entry name" value="Thioredoxin-like"/>
    <property type="match status" value="1"/>
</dbReference>
<evidence type="ECO:0000313" key="7">
    <source>
        <dbReference type="Proteomes" id="UP001470809"/>
    </source>
</evidence>
<evidence type="ECO:0000259" key="5">
    <source>
        <dbReference type="PROSITE" id="PS50405"/>
    </source>
</evidence>
<protein>
    <submittedName>
        <fullName evidence="6">Glutathione S-transferase family protein</fullName>
    </submittedName>
</protein>
<dbReference type="InterPro" id="IPR010987">
    <property type="entry name" value="Glutathione-S-Trfase_C-like"/>
</dbReference>
<evidence type="ECO:0000256" key="2">
    <source>
        <dbReference type="ARBA" id="ARBA00022679"/>
    </source>
</evidence>